<dbReference type="Proteomes" id="UP000006727">
    <property type="component" value="Chromosome 21"/>
</dbReference>
<organism evidence="3 4">
    <name type="scientific">Physcomitrium patens</name>
    <name type="common">Spreading-leaved earth moss</name>
    <name type="synonym">Physcomitrella patens</name>
    <dbReference type="NCBI Taxonomy" id="3218"/>
    <lineage>
        <taxon>Eukaryota</taxon>
        <taxon>Viridiplantae</taxon>
        <taxon>Streptophyta</taxon>
        <taxon>Embryophyta</taxon>
        <taxon>Bryophyta</taxon>
        <taxon>Bryophytina</taxon>
        <taxon>Bryopsida</taxon>
        <taxon>Funariidae</taxon>
        <taxon>Funariales</taxon>
        <taxon>Funariaceae</taxon>
        <taxon>Physcomitrium</taxon>
    </lineage>
</organism>
<dbReference type="EnsemblPlants" id="Pp3c21_19330V3.2">
    <property type="protein sequence ID" value="Pp3c21_19330V3.2"/>
    <property type="gene ID" value="Pp3c21_19330"/>
</dbReference>
<feature type="compositionally biased region" description="Basic and acidic residues" evidence="1">
    <location>
        <begin position="188"/>
        <end position="199"/>
    </location>
</feature>
<dbReference type="InParanoid" id="A0A7I4C5H9"/>
<dbReference type="InterPro" id="IPR001005">
    <property type="entry name" value="SANT/Myb"/>
</dbReference>
<dbReference type="CDD" id="cd00167">
    <property type="entry name" value="SANT"/>
    <property type="match status" value="1"/>
</dbReference>
<gene>
    <name evidence="3" type="primary">LOC112274456</name>
</gene>
<feature type="region of interest" description="Disordered" evidence="1">
    <location>
        <begin position="313"/>
        <end position="338"/>
    </location>
</feature>
<protein>
    <recommendedName>
        <fullName evidence="2">Myb-like domain-containing protein</fullName>
    </recommendedName>
</protein>
<keyword evidence="4" id="KW-1185">Reference proteome</keyword>
<feature type="region of interest" description="Disordered" evidence="1">
    <location>
        <begin position="171"/>
        <end position="238"/>
    </location>
</feature>
<evidence type="ECO:0000313" key="3">
    <source>
        <dbReference type="EnsemblPlants" id="Pp3c21_19330V3.2"/>
    </source>
</evidence>
<dbReference type="Gramene" id="Pp3c21_19330V3.2">
    <property type="protein sequence ID" value="Pp3c21_19330V3.2"/>
    <property type="gene ID" value="Pp3c21_19330"/>
</dbReference>
<feature type="domain" description="Myb-like" evidence="2">
    <location>
        <begin position="223"/>
        <end position="274"/>
    </location>
</feature>
<sequence>MPGPDSNLVVGTLPQRTEAVSAGVGRGRHTIVASTSSRSASVCSNLRRGRRCIQITVTAAIDSVMDDPMILESRLPYPETLDKSVMAARAREMQKERPESAVDENGIDAASGHKDVTERGAMEATAVDQCHSAGHDATRKLRGISKSQHAQKPGPVTVTNLQRRRQVIQVQNEGCDDDSSTEFATRGINEEAKGKAEGPKRRRGDPAGEVDWVANGKTRGEKRRKKRSPNWTDEETQKLAKGKIEFDERNGNKASWKVIKKNVRGRTEDERKDKKKEFGQLTEEEIKGKKLATHWDESWLSLVHEYCQTRSNKKMTNRGGGNPMENKDTFVSGSSSTGRGLAKANSHFKWSNEMELTSMLQARMKGRVSRAPQDLYSGMGPVHGTLPSAVVEPSSSTSTYHLLRSGSPDGASGPGERYECPSDWVPSSHDPTAAVHTSLVPHTDVDDLALPFPEEFCFDFDVEDVYSAYGLL</sequence>
<reference evidence="3" key="3">
    <citation type="submission" date="2020-12" db="UniProtKB">
        <authorList>
            <consortium name="EnsemblPlants"/>
        </authorList>
    </citation>
    <scope>IDENTIFICATION</scope>
</reference>
<dbReference type="EMBL" id="ABEU02000021">
    <property type="status" value="NOT_ANNOTATED_CDS"/>
    <property type="molecule type" value="Genomic_DNA"/>
</dbReference>
<evidence type="ECO:0000256" key="1">
    <source>
        <dbReference type="SAM" id="MobiDB-lite"/>
    </source>
</evidence>
<dbReference type="PROSITE" id="PS50090">
    <property type="entry name" value="MYB_LIKE"/>
    <property type="match status" value="1"/>
</dbReference>
<proteinExistence type="predicted"/>
<evidence type="ECO:0000259" key="2">
    <source>
        <dbReference type="PROSITE" id="PS50090"/>
    </source>
</evidence>
<feature type="compositionally biased region" description="Polar residues" evidence="1">
    <location>
        <begin position="329"/>
        <end position="338"/>
    </location>
</feature>
<accession>A0A7I4C5H9</accession>
<reference evidence="3 4" key="1">
    <citation type="journal article" date="2008" name="Science">
        <title>The Physcomitrella genome reveals evolutionary insights into the conquest of land by plants.</title>
        <authorList>
            <person name="Rensing S."/>
            <person name="Lang D."/>
            <person name="Zimmer A."/>
            <person name="Terry A."/>
            <person name="Salamov A."/>
            <person name="Shapiro H."/>
            <person name="Nishiyama T."/>
            <person name="Perroud P.-F."/>
            <person name="Lindquist E."/>
            <person name="Kamisugi Y."/>
            <person name="Tanahashi T."/>
            <person name="Sakakibara K."/>
            <person name="Fujita T."/>
            <person name="Oishi K."/>
            <person name="Shin-I T."/>
            <person name="Kuroki Y."/>
            <person name="Toyoda A."/>
            <person name="Suzuki Y."/>
            <person name="Hashimoto A."/>
            <person name="Yamaguchi K."/>
            <person name="Sugano A."/>
            <person name="Kohara Y."/>
            <person name="Fujiyama A."/>
            <person name="Anterola A."/>
            <person name="Aoki S."/>
            <person name="Ashton N."/>
            <person name="Barbazuk W.B."/>
            <person name="Barker E."/>
            <person name="Bennetzen J."/>
            <person name="Bezanilla M."/>
            <person name="Blankenship R."/>
            <person name="Cho S.H."/>
            <person name="Dutcher S."/>
            <person name="Estelle M."/>
            <person name="Fawcett J.A."/>
            <person name="Gundlach H."/>
            <person name="Hanada K."/>
            <person name="Heyl A."/>
            <person name="Hicks K.A."/>
            <person name="Hugh J."/>
            <person name="Lohr M."/>
            <person name="Mayer K."/>
            <person name="Melkozernov A."/>
            <person name="Murata T."/>
            <person name="Nelson D."/>
            <person name="Pils B."/>
            <person name="Prigge M."/>
            <person name="Reiss B."/>
            <person name="Renner T."/>
            <person name="Rombauts S."/>
            <person name="Rushton P."/>
            <person name="Sanderfoot A."/>
            <person name="Schween G."/>
            <person name="Shiu S.-H."/>
            <person name="Stueber K."/>
            <person name="Theodoulou F.L."/>
            <person name="Tu H."/>
            <person name="Van de Peer Y."/>
            <person name="Verrier P.J."/>
            <person name="Waters E."/>
            <person name="Wood A."/>
            <person name="Yang L."/>
            <person name="Cove D."/>
            <person name="Cuming A."/>
            <person name="Hasebe M."/>
            <person name="Lucas S."/>
            <person name="Mishler D.B."/>
            <person name="Reski R."/>
            <person name="Grigoriev I."/>
            <person name="Quatrano R.S."/>
            <person name="Boore J.L."/>
        </authorList>
    </citation>
    <scope>NUCLEOTIDE SEQUENCE [LARGE SCALE GENOMIC DNA]</scope>
    <source>
        <strain evidence="3 4">cv. Gransden 2004</strain>
    </source>
</reference>
<name>A0A7I4C5H9_PHYPA</name>
<feature type="region of interest" description="Disordered" evidence="1">
    <location>
        <begin position="397"/>
        <end position="418"/>
    </location>
</feature>
<reference evidence="3 4" key="2">
    <citation type="journal article" date="2018" name="Plant J.">
        <title>The Physcomitrella patens chromosome-scale assembly reveals moss genome structure and evolution.</title>
        <authorList>
            <person name="Lang D."/>
            <person name="Ullrich K.K."/>
            <person name="Murat F."/>
            <person name="Fuchs J."/>
            <person name="Jenkins J."/>
            <person name="Haas F.B."/>
            <person name="Piednoel M."/>
            <person name="Gundlach H."/>
            <person name="Van Bel M."/>
            <person name="Meyberg R."/>
            <person name="Vives C."/>
            <person name="Morata J."/>
            <person name="Symeonidi A."/>
            <person name="Hiss M."/>
            <person name="Muchero W."/>
            <person name="Kamisugi Y."/>
            <person name="Saleh O."/>
            <person name="Blanc G."/>
            <person name="Decker E.L."/>
            <person name="van Gessel N."/>
            <person name="Grimwood J."/>
            <person name="Hayes R.D."/>
            <person name="Graham S.W."/>
            <person name="Gunter L.E."/>
            <person name="McDaniel S.F."/>
            <person name="Hoernstein S.N.W."/>
            <person name="Larsson A."/>
            <person name="Li F.W."/>
            <person name="Perroud P.F."/>
            <person name="Phillips J."/>
            <person name="Ranjan P."/>
            <person name="Rokshar D.S."/>
            <person name="Rothfels C.J."/>
            <person name="Schneider L."/>
            <person name="Shu S."/>
            <person name="Stevenson D.W."/>
            <person name="Thummler F."/>
            <person name="Tillich M."/>
            <person name="Villarreal Aguilar J.C."/>
            <person name="Widiez T."/>
            <person name="Wong G.K."/>
            <person name="Wymore A."/>
            <person name="Zhang Y."/>
            <person name="Zimmer A.D."/>
            <person name="Quatrano R.S."/>
            <person name="Mayer K.F.X."/>
            <person name="Goodstein D."/>
            <person name="Casacuberta J.M."/>
            <person name="Vandepoele K."/>
            <person name="Reski R."/>
            <person name="Cuming A.C."/>
            <person name="Tuskan G.A."/>
            <person name="Maumus F."/>
            <person name="Salse J."/>
            <person name="Schmutz J."/>
            <person name="Rensing S.A."/>
        </authorList>
    </citation>
    <scope>NUCLEOTIDE SEQUENCE [LARGE SCALE GENOMIC DNA]</scope>
    <source>
        <strain evidence="3 4">cv. Gransden 2004</strain>
    </source>
</reference>
<dbReference type="AlphaFoldDB" id="A0A7I4C5H9"/>
<evidence type="ECO:0000313" key="4">
    <source>
        <dbReference type="Proteomes" id="UP000006727"/>
    </source>
</evidence>